<evidence type="ECO:0000259" key="4">
    <source>
        <dbReference type="Pfam" id="PF06725"/>
    </source>
</evidence>
<evidence type="ECO:0000256" key="3">
    <source>
        <dbReference type="SAM" id="SignalP"/>
    </source>
</evidence>
<feature type="domain" description="3D" evidence="4">
    <location>
        <begin position="179"/>
        <end position="237"/>
    </location>
</feature>
<dbReference type="InterPro" id="IPR051933">
    <property type="entry name" value="Resuscitation_pf_RpfB"/>
</dbReference>
<keyword evidence="2" id="KW-0175">Coiled coil</keyword>
<dbReference type="InterPro" id="IPR010611">
    <property type="entry name" value="3D_dom"/>
</dbReference>
<dbReference type="Proteomes" id="UP000198394">
    <property type="component" value="Unassembled WGS sequence"/>
</dbReference>
<feature type="chain" id="PRO_5038748992" description="3D domain-containing protein" evidence="3">
    <location>
        <begin position="22"/>
        <end position="241"/>
    </location>
</feature>
<evidence type="ECO:0000256" key="2">
    <source>
        <dbReference type="SAM" id="Coils"/>
    </source>
</evidence>
<dbReference type="PANTHER" id="PTHR39160:SF4">
    <property type="entry name" value="RESUSCITATION-PROMOTING FACTOR RPFB"/>
    <property type="match status" value="1"/>
</dbReference>
<feature type="signal peptide" evidence="3">
    <location>
        <begin position="1"/>
        <end position="21"/>
    </location>
</feature>
<reference evidence="5 6" key="1">
    <citation type="submission" date="2017-04" db="EMBL/GenBank/DDBJ databases">
        <title>The genome sequence of Parageobacillus galactosidasius DSM 18751.</title>
        <authorList>
            <person name="Ramaloko W.T."/>
            <person name="Koen N."/>
            <person name="Polliack S."/>
            <person name="Aliyu H."/>
            <person name="Lebre P."/>
            <person name="Mohr T."/>
            <person name="Oswald F."/>
            <person name="Zwick M."/>
            <person name="Neumann A."/>
            <person name="Syldatk C."/>
            <person name="Cowan D."/>
            <person name="De Maayer P."/>
        </authorList>
    </citation>
    <scope>NUCLEOTIDE SEQUENCE [LARGE SCALE GENOMIC DNA]</scope>
    <source>
        <strain evidence="5 6">DSM 18751</strain>
    </source>
</reference>
<keyword evidence="6" id="KW-1185">Reference proteome</keyword>
<dbReference type="GO" id="GO:0009254">
    <property type="term" value="P:peptidoglycan turnover"/>
    <property type="evidence" value="ECO:0007669"/>
    <property type="project" value="InterPro"/>
</dbReference>
<proteinExistence type="predicted"/>
<dbReference type="CDD" id="cd14667">
    <property type="entry name" value="3D_containing_proteins"/>
    <property type="match status" value="1"/>
</dbReference>
<evidence type="ECO:0000313" key="5">
    <source>
        <dbReference type="EMBL" id="OXB94841.1"/>
    </source>
</evidence>
<protein>
    <recommendedName>
        <fullName evidence="4">3D domain-containing protein</fullName>
    </recommendedName>
</protein>
<accession>A0A226QQU5</accession>
<dbReference type="InterPro" id="IPR059180">
    <property type="entry name" value="3D_YorM"/>
</dbReference>
<name>A0A226QQU5_9BACL</name>
<dbReference type="PANTHER" id="PTHR39160">
    <property type="entry name" value="CELL WALL-BINDING PROTEIN YOCH"/>
    <property type="match status" value="1"/>
</dbReference>
<feature type="coiled-coil region" evidence="2">
    <location>
        <begin position="26"/>
        <end position="123"/>
    </location>
</feature>
<evidence type="ECO:0000256" key="1">
    <source>
        <dbReference type="ARBA" id="ARBA00022729"/>
    </source>
</evidence>
<dbReference type="Gene3D" id="2.40.40.10">
    <property type="entry name" value="RlpA-like domain"/>
    <property type="match status" value="1"/>
</dbReference>
<organism evidence="5 6">
    <name type="scientific">Parageobacillus galactosidasius</name>
    <dbReference type="NCBI Taxonomy" id="883812"/>
    <lineage>
        <taxon>Bacteria</taxon>
        <taxon>Bacillati</taxon>
        <taxon>Bacillota</taxon>
        <taxon>Bacilli</taxon>
        <taxon>Bacillales</taxon>
        <taxon>Anoxybacillaceae</taxon>
        <taxon>Parageobacillus</taxon>
    </lineage>
</organism>
<dbReference type="EMBL" id="NDYL01000001">
    <property type="protein sequence ID" value="OXB94841.1"/>
    <property type="molecule type" value="Genomic_DNA"/>
</dbReference>
<dbReference type="InterPro" id="IPR036908">
    <property type="entry name" value="RlpA-like_sf"/>
</dbReference>
<sequence length="241" mass="27654">MKKLKAKPVTSLLLASTIAFTGSFQLYSMSKEIDALKKQHRDLQKSHHSFSIKYKKLQKDYKQSQKDIYRLEQNNQELQEQNKRLQEENKKLQYQNNELQKQLQIQQNHIRKLKRDLQAKKNTHARKNFSLASRGQKEGEWTYFWATYYDANEQSTGKNPGDPGYGITKSGKPVQAGVTIAVDPSIIPLGAWVLIQYPDGRIEKRQAQDTGSAIKGHKIDIYIPKASITSGSHLVKVKILD</sequence>
<dbReference type="SUPFAM" id="SSF50685">
    <property type="entry name" value="Barwin-like endoglucanases"/>
    <property type="match status" value="1"/>
</dbReference>
<gene>
    <name evidence="5" type="ORF">B9L23_08240</name>
</gene>
<dbReference type="AlphaFoldDB" id="A0A226QQU5"/>
<evidence type="ECO:0000313" key="6">
    <source>
        <dbReference type="Proteomes" id="UP000198394"/>
    </source>
</evidence>
<dbReference type="Pfam" id="PF06725">
    <property type="entry name" value="3D"/>
    <property type="match status" value="1"/>
</dbReference>
<dbReference type="GO" id="GO:0019867">
    <property type="term" value="C:outer membrane"/>
    <property type="evidence" value="ECO:0007669"/>
    <property type="project" value="InterPro"/>
</dbReference>
<dbReference type="GO" id="GO:0004553">
    <property type="term" value="F:hydrolase activity, hydrolyzing O-glycosyl compounds"/>
    <property type="evidence" value="ECO:0007669"/>
    <property type="project" value="InterPro"/>
</dbReference>
<dbReference type="RefSeq" id="WP_089097296.1">
    <property type="nucleotide sequence ID" value="NZ_NDYL01000001.1"/>
</dbReference>
<comment type="caution">
    <text evidence="5">The sequence shown here is derived from an EMBL/GenBank/DDBJ whole genome shotgun (WGS) entry which is preliminary data.</text>
</comment>
<keyword evidence="1 3" id="KW-0732">Signal</keyword>